<evidence type="ECO:0000256" key="21">
    <source>
        <dbReference type="SAM" id="Phobius"/>
    </source>
</evidence>
<evidence type="ECO:0000256" key="6">
    <source>
        <dbReference type="ARBA" id="ARBA00022449"/>
    </source>
</evidence>
<dbReference type="GO" id="GO:0062111">
    <property type="term" value="P:zinc ion import into organelle"/>
    <property type="evidence" value="ECO:0007669"/>
    <property type="project" value="Ensembl"/>
</dbReference>
<dbReference type="OMA" id="RATKMYA"/>
<dbReference type="NCBIfam" id="TIGR01297">
    <property type="entry name" value="CDF"/>
    <property type="match status" value="1"/>
</dbReference>
<evidence type="ECO:0000256" key="1">
    <source>
        <dbReference type="ARBA" id="ARBA00004638"/>
    </source>
</evidence>
<evidence type="ECO:0000256" key="19">
    <source>
        <dbReference type="ARBA" id="ARBA00042037"/>
    </source>
</evidence>
<evidence type="ECO:0000259" key="23">
    <source>
        <dbReference type="Pfam" id="PF16916"/>
    </source>
</evidence>
<dbReference type="GO" id="GO:0046872">
    <property type="term" value="F:metal ion binding"/>
    <property type="evidence" value="ECO:0007669"/>
    <property type="project" value="UniProtKB-KW"/>
</dbReference>
<evidence type="ECO:0000256" key="11">
    <source>
        <dbReference type="ARBA" id="ARBA00022906"/>
    </source>
</evidence>
<keyword evidence="5" id="KW-0813">Transport</keyword>
<comment type="similarity">
    <text evidence="3">Belongs to the cation diffusion facilitator (CDF) transporter (TC 2.A.4) family. SLC30A subfamily.</text>
</comment>
<name>A0A670K254_PODMU</name>
<dbReference type="GO" id="GO:0140826">
    <property type="term" value="F:zinc:proton antiporter activity"/>
    <property type="evidence" value="ECO:0007669"/>
    <property type="project" value="Ensembl"/>
</dbReference>
<keyword evidence="25" id="KW-1185">Reference proteome</keyword>
<comment type="subcellular location">
    <subcellularLocation>
        <location evidence="2">Cell membrane</location>
        <topology evidence="2">Multi-pass membrane protein</topology>
    </subcellularLocation>
    <subcellularLocation>
        <location evidence="1">Cytoplasmic vesicle</location>
        <location evidence="1">Secretory vesicle membrane</location>
        <topology evidence="1">Multi-pass membrane protein</topology>
    </subcellularLocation>
</comment>
<dbReference type="GO" id="GO:0030658">
    <property type="term" value="C:transport vesicle membrane"/>
    <property type="evidence" value="ECO:0007669"/>
    <property type="project" value="UniProtKB-SubCell"/>
</dbReference>
<evidence type="ECO:0000256" key="13">
    <source>
        <dbReference type="ARBA" id="ARBA00023065"/>
    </source>
</evidence>
<evidence type="ECO:0000256" key="14">
    <source>
        <dbReference type="ARBA" id="ARBA00023136"/>
    </source>
</evidence>
<dbReference type="InterPro" id="IPR058533">
    <property type="entry name" value="Cation_efflux_TM"/>
</dbReference>
<feature type="transmembrane region" description="Helical" evidence="21">
    <location>
        <begin position="71"/>
        <end position="89"/>
    </location>
</feature>
<keyword evidence="9" id="KW-0479">Metal-binding</keyword>
<dbReference type="Pfam" id="PF16916">
    <property type="entry name" value="ZT_dimer"/>
    <property type="match status" value="1"/>
</dbReference>
<dbReference type="GO" id="GO:0005886">
    <property type="term" value="C:plasma membrane"/>
    <property type="evidence" value="ECO:0007669"/>
    <property type="project" value="UniProtKB-SubCell"/>
</dbReference>
<evidence type="ECO:0000256" key="2">
    <source>
        <dbReference type="ARBA" id="ARBA00004651"/>
    </source>
</evidence>
<evidence type="ECO:0000313" key="25">
    <source>
        <dbReference type="Proteomes" id="UP000472272"/>
    </source>
</evidence>
<comment type="function">
    <text evidence="17">Proton-coupled zinc ion antiporter mediating the entry of zinc into the lumen of pancreatic beta cell secretory granules, thereby regulating insulin secretion.</text>
</comment>
<evidence type="ECO:0000256" key="5">
    <source>
        <dbReference type="ARBA" id="ARBA00022448"/>
    </source>
</evidence>
<keyword evidence="13" id="KW-0406">Ion transport</keyword>
<evidence type="ECO:0000313" key="24">
    <source>
        <dbReference type="Ensembl" id="ENSPMRP00000029759.1"/>
    </source>
</evidence>
<dbReference type="InterPro" id="IPR002524">
    <property type="entry name" value="Cation_efflux"/>
</dbReference>
<evidence type="ECO:0000256" key="3">
    <source>
        <dbReference type="ARBA" id="ARBA00008873"/>
    </source>
</evidence>
<keyword evidence="6" id="KW-0050">Antiport</keyword>
<evidence type="ECO:0000256" key="4">
    <source>
        <dbReference type="ARBA" id="ARBA00011738"/>
    </source>
</evidence>
<dbReference type="FunFam" id="1.20.1510.10:FF:000002">
    <property type="entry name" value="zinc transporter 3 isoform X1"/>
    <property type="match status" value="1"/>
</dbReference>
<dbReference type="Gene3D" id="1.20.1510.10">
    <property type="entry name" value="Cation efflux protein transmembrane domain"/>
    <property type="match status" value="1"/>
</dbReference>
<dbReference type="GeneTree" id="ENSGT00940000160706"/>
<evidence type="ECO:0000259" key="22">
    <source>
        <dbReference type="Pfam" id="PF01545"/>
    </source>
</evidence>
<evidence type="ECO:0000256" key="20">
    <source>
        <dbReference type="ARBA" id="ARBA00048349"/>
    </source>
</evidence>
<dbReference type="InterPro" id="IPR027469">
    <property type="entry name" value="Cation_efflux_TMD_sf"/>
</dbReference>
<evidence type="ECO:0000256" key="8">
    <source>
        <dbReference type="ARBA" id="ARBA00022692"/>
    </source>
</evidence>
<keyword evidence="11" id="KW-0864">Zinc transport</keyword>
<keyword evidence="12 21" id="KW-1133">Transmembrane helix</keyword>
<dbReference type="InterPro" id="IPR050681">
    <property type="entry name" value="CDF/SLC30A"/>
</dbReference>
<evidence type="ECO:0000256" key="16">
    <source>
        <dbReference type="ARBA" id="ARBA00033403"/>
    </source>
</evidence>
<evidence type="ECO:0000256" key="12">
    <source>
        <dbReference type="ARBA" id="ARBA00022989"/>
    </source>
</evidence>
<dbReference type="GO" id="GO:0009749">
    <property type="term" value="P:response to glucose"/>
    <property type="evidence" value="ECO:0007669"/>
    <property type="project" value="Ensembl"/>
</dbReference>
<sequence length="379" mass="42427">FRVSPVLRGQMTLRHSRVGAPGGQCLVKTEVPVNRSEKSANVEPVSRYHCHNHSEAYEERKGEERQAKKKLYLASTICCIFLIAEVVGGHMAGSLAVMMDASHVMVDLMSFLISIFSLWLSSKPPSKRFTYGWHRAEILGAFLSIIVIWVVTGILTFLAVMRLWHPHYEIESTVMLITSACAVIANIILSFTLHPKGKEHLHHGHKAHHCRPSDSEQVLNNASIRAAFVHAIGDLFQSLSVLISALIIFFKPEYKIADPICTFVFSVLILATTLTILRDISVVLMEGSPGVLPYDEVKERILAIEKVESVHSLHLWCLTMNQILLSAHIVTARSSNLSHKVAFARGSNGHYISSSGNQIPRWQPRIRETIKVLTKQYIQ</sequence>
<keyword evidence="7" id="KW-1003">Cell membrane</keyword>
<keyword evidence="10" id="KW-0862">Zinc</keyword>
<feature type="transmembrane region" description="Helical" evidence="21">
    <location>
        <begin position="141"/>
        <end position="161"/>
    </location>
</feature>
<evidence type="ECO:0000256" key="18">
    <source>
        <dbReference type="ARBA" id="ARBA00040844"/>
    </source>
</evidence>
<reference evidence="24 25" key="1">
    <citation type="journal article" date="2019" name="Proc. Natl. Acad. Sci. U.S.A.">
        <title>Regulatory changes in pterin and carotenoid genes underlie balanced color polymorphisms in the wall lizard.</title>
        <authorList>
            <person name="Andrade P."/>
            <person name="Pinho C."/>
            <person name="Perez I de Lanuza G."/>
            <person name="Afonso S."/>
            <person name="Brejcha J."/>
            <person name="Rubin C.J."/>
            <person name="Wallerman O."/>
            <person name="Pereira P."/>
            <person name="Sabatino S.J."/>
            <person name="Bellati A."/>
            <person name="Pellitteri-Rosa D."/>
            <person name="Bosakova Z."/>
            <person name="Bunikis I."/>
            <person name="Carretero M.A."/>
            <person name="Feiner N."/>
            <person name="Marsik P."/>
            <person name="Pauperio F."/>
            <person name="Salvi D."/>
            <person name="Soler L."/>
            <person name="While G.M."/>
            <person name="Uller T."/>
            <person name="Font E."/>
            <person name="Andersson L."/>
            <person name="Carneiro M."/>
        </authorList>
    </citation>
    <scope>NUCLEOTIDE SEQUENCE</scope>
</reference>
<feature type="transmembrane region" description="Helical" evidence="21">
    <location>
        <begin position="173"/>
        <end position="193"/>
    </location>
</feature>
<protein>
    <recommendedName>
        <fullName evidence="18">Proton-coupled zinc antiporter SLC30A8</fullName>
    </recommendedName>
    <alternativeName>
        <fullName evidence="16">Solute carrier family 30 member 8</fullName>
    </alternativeName>
    <alternativeName>
        <fullName evidence="19">Zinc transporter 8</fullName>
    </alternativeName>
</protein>
<evidence type="ECO:0000256" key="7">
    <source>
        <dbReference type="ARBA" id="ARBA00022475"/>
    </source>
</evidence>
<keyword evidence="15" id="KW-0968">Cytoplasmic vesicle</keyword>
<comment type="subunit">
    <text evidence="4">Homodimer.</text>
</comment>
<dbReference type="InterPro" id="IPR027470">
    <property type="entry name" value="Cation_efflux_CTD"/>
</dbReference>
<dbReference type="PANTHER" id="PTHR11562:SF37">
    <property type="entry name" value="PROTON-COUPLED ZINC ANTIPORTER SLC30A8"/>
    <property type="match status" value="1"/>
</dbReference>
<accession>A0A670K254</accession>
<dbReference type="Proteomes" id="UP000472272">
    <property type="component" value="Chromosome 7"/>
</dbReference>
<reference evidence="24" key="2">
    <citation type="submission" date="2025-08" db="UniProtKB">
        <authorList>
            <consortium name="Ensembl"/>
        </authorList>
    </citation>
    <scope>IDENTIFICATION</scope>
</reference>
<dbReference type="GO" id="GO:0010043">
    <property type="term" value="P:response to zinc ion"/>
    <property type="evidence" value="ECO:0007669"/>
    <property type="project" value="TreeGrafter"/>
</dbReference>
<dbReference type="PANTHER" id="PTHR11562">
    <property type="entry name" value="CATION EFFLUX PROTEIN/ ZINC TRANSPORTER"/>
    <property type="match status" value="1"/>
</dbReference>
<feature type="transmembrane region" description="Helical" evidence="21">
    <location>
        <begin position="101"/>
        <end position="120"/>
    </location>
</feature>
<keyword evidence="8 21" id="KW-0812">Transmembrane</keyword>
<feature type="transmembrane region" description="Helical" evidence="21">
    <location>
        <begin position="227"/>
        <end position="250"/>
    </location>
</feature>
<reference evidence="24" key="3">
    <citation type="submission" date="2025-09" db="UniProtKB">
        <authorList>
            <consortium name="Ensembl"/>
        </authorList>
    </citation>
    <scope>IDENTIFICATION</scope>
</reference>
<dbReference type="SUPFAM" id="SSF161111">
    <property type="entry name" value="Cation efflux protein transmembrane domain-like"/>
    <property type="match status" value="1"/>
</dbReference>
<evidence type="ECO:0000256" key="15">
    <source>
        <dbReference type="ARBA" id="ARBA00023329"/>
    </source>
</evidence>
<dbReference type="GO" id="GO:0030667">
    <property type="term" value="C:secretory granule membrane"/>
    <property type="evidence" value="ECO:0007669"/>
    <property type="project" value="Ensembl"/>
</dbReference>
<dbReference type="AlphaFoldDB" id="A0A670K254"/>
<evidence type="ECO:0000256" key="10">
    <source>
        <dbReference type="ARBA" id="ARBA00022833"/>
    </source>
</evidence>
<feature type="domain" description="Cation efflux protein cytoplasmic" evidence="23">
    <location>
        <begin position="294"/>
        <end position="339"/>
    </location>
</feature>
<feature type="domain" description="Cation efflux protein transmembrane" evidence="22">
    <location>
        <begin position="72"/>
        <end position="285"/>
    </location>
</feature>
<evidence type="ECO:0000256" key="9">
    <source>
        <dbReference type="ARBA" id="ARBA00022723"/>
    </source>
</evidence>
<evidence type="ECO:0000256" key="17">
    <source>
        <dbReference type="ARBA" id="ARBA00037214"/>
    </source>
</evidence>
<keyword evidence="14 21" id="KW-0472">Membrane</keyword>
<organism evidence="24 25">
    <name type="scientific">Podarcis muralis</name>
    <name type="common">Wall lizard</name>
    <name type="synonym">Lacerta muralis</name>
    <dbReference type="NCBI Taxonomy" id="64176"/>
    <lineage>
        <taxon>Eukaryota</taxon>
        <taxon>Metazoa</taxon>
        <taxon>Chordata</taxon>
        <taxon>Craniata</taxon>
        <taxon>Vertebrata</taxon>
        <taxon>Euteleostomi</taxon>
        <taxon>Lepidosauria</taxon>
        <taxon>Squamata</taxon>
        <taxon>Bifurcata</taxon>
        <taxon>Unidentata</taxon>
        <taxon>Episquamata</taxon>
        <taxon>Laterata</taxon>
        <taxon>Lacertibaenia</taxon>
        <taxon>Lacertidae</taxon>
        <taxon>Podarcis</taxon>
    </lineage>
</organism>
<feature type="transmembrane region" description="Helical" evidence="21">
    <location>
        <begin position="256"/>
        <end position="277"/>
    </location>
</feature>
<proteinExistence type="inferred from homology"/>
<gene>
    <name evidence="24" type="primary">SLC30A8</name>
</gene>
<comment type="catalytic activity">
    <reaction evidence="20">
        <text>Zn(2+)(in) + 2 H(+)(out) = Zn(2+)(out) + 2 H(+)(in)</text>
        <dbReference type="Rhea" id="RHEA:72627"/>
        <dbReference type="ChEBI" id="CHEBI:15378"/>
        <dbReference type="ChEBI" id="CHEBI:29105"/>
    </reaction>
</comment>
<dbReference type="GO" id="GO:0030073">
    <property type="term" value="P:insulin secretion"/>
    <property type="evidence" value="ECO:0007669"/>
    <property type="project" value="Ensembl"/>
</dbReference>
<dbReference type="Pfam" id="PF01545">
    <property type="entry name" value="Cation_efflux"/>
    <property type="match status" value="1"/>
</dbReference>
<dbReference type="Ensembl" id="ENSPMRT00000031562.1">
    <property type="protein sequence ID" value="ENSPMRP00000029759.1"/>
    <property type="gene ID" value="ENSPMRG00000019199.1"/>
</dbReference>